<dbReference type="Gene3D" id="3.30.1320.10">
    <property type="match status" value="1"/>
</dbReference>
<dbReference type="Proteomes" id="UP000231567">
    <property type="component" value="Unassembled WGS sequence"/>
</dbReference>
<evidence type="ECO:0000313" key="5">
    <source>
        <dbReference type="EMBL" id="PIP21710.1"/>
    </source>
</evidence>
<dbReference type="PANTHER" id="PTHR12919">
    <property type="entry name" value="30S RIBOSOMAL PROTEIN S16"/>
    <property type="match status" value="1"/>
</dbReference>
<evidence type="ECO:0000256" key="4">
    <source>
        <dbReference type="SAM" id="MobiDB-lite"/>
    </source>
</evidence>
<evidence type="ECO:0000256" key="2">
    <source>
        <dbReference type="ARBA" id="ARBA00023274"/>
    </source>
</evidence>
<dbReference type="SUPFAM" id="SSF54565">
    <property type="entry name" value="Ribosomal protein S16"/>
    <property type="match status" value="1"/>
</dbReference>
<comment type="similarity">
    <text evidence="3">Belongs to the bacterial ribosomal protein bS16 family.</text>
</comment>
<keyword evidence="2 3" id="KW-0687">Ribonucleoprotein</keyword>
<dbReference type="GO" id="GO:0003735">
    <property type="term" value="F:structural constituent of ribosome"/>
    <property type="evidence" value="ECO:0007669"/>
    <property type="project" value="InterPro"/>
</dbReference>
<dbReference type="AlphaFoldDB" id="A0A2G9YR37"/>
<proteinExistence type="inferred from homology"/>
<dbReference type="GO" id="GO:0005737">
    <property type="term" value="C:cytoplasm"/>
    <property type="evidence" value="ECO:0007669"/>
    <property type="project" value="UniProtKB-ARBA"/>
</dbReference>
<dbReference type="GO" id="GO:0015935">
    <property type="term" value="C:small ribosomal subunit"/>
    <property type="evidence" value="ECO:0007669"/>
    <property type="project" value="TreeGrafter"/>
</dbReference>
<dbReference type="PROSITE" id="PS00732">
    <property type="entry name" value="RIBOSOMAL_S16"/>
    <property type="match status" value="1"/>
</dbReference>
<feature type="region of interest" description="Disordered" evidence="4">
    <location>
        <begin position="118"/>
        <end position="179"/>
    </location>
</feature>
<sequence length="179" mass="20486">MLKIRLARFGRKRQPRFKIVAAEDSKPQRGKVVEILGNFNPQSGDFSFDKEKVLEYLRVGAQPTNAVCKLLKKQGLKHKLIVVKVFKAKSKKELEEEKKLAEEERVKKQAEVEKAKQEWEEKSAEIAVEAKDEKEAVTTEEGVKEVEVKEAKPETSKPEKQTPQESAPAEKTEQLKEEE</sequence>
<dbReference type="PANTHER" id="PTHR12919:SF20">
    <property type="entry name" value="SMALL RIBOSOMAL SUBUNIT PROTEIN BS16M"/>
    <property type="match status" value="1"/>
</dbReference>
<evidence type="ECO:0000256" key="1">
    <source>
        <dbReference type="ARBA" id="ARBA00022980"/>
    </source>
</evidence>
<dbReference type="Pfam" id="PF00886">
    <property type="entry name" value="Ribosomal_S16"/>
    <property type="match status" value="1"/>
</dbReference>
<name>A0A2G9YR37_9BACT</name>
<keyword evidence="1 3" id="KW-0689">Ribosomal protein</keyword>
<organism evidence="5 6">
    <name type="scientific">Candidatus Nealsonbacteria bacterium CG23_combo_of_CG06-09_8_20_14_all_40_13</name>
    <dbReference type="NCBI Taxonomy" id="1974724"/>
    <lineage>
        <taxon>Bacteria</taxon>
        <taxon>Candidatus Nealsoniibacteriota</taxon>
    </lineage>
</organism>
<dbReference type="HAMAP" id="MF_00385">
    <property type="entry name" value="Ribosomal_bS16"/>
    <property type="match status" value="1"/>
</dbReference>
<dbReference type="EMBL" id="PCRM01000024">
    <property type="protein sequence ID" value="PIP21710.1"/>
    <property type="molecule type" value="Genomic_DNA"/>
</dbReference>
<dbReference type="InterPro" id="IPR023803">
    <property type="entry name" value="Ribosomal_bS16_dom_sf"/>
</dbReference>
<comment type="caution">
    <text evidence="5">The sequence shown here is derived from an EMBL/GenBank/DDBJ whole genome shotgun (WGS) entry which is preliminary data.</text>
</comment>
<protein>
    <recommendedName>
        <fullName evidence="3">Small ribosomal subunit protein bS16</fullName>
    </recommendedName>
</protein>
<evidence type="ECO:0000313" key="6">
    <source>
        <dbReference type="Proteomes" id="UP000231567"/>
    </source>
</evidence>
<accession>A0A2G9YR37</accession>
<evidence type="ECO:0000256" key="3">
    <source>
        <dbReference type="HAMAP-Rule" id="MF_00385"/>
    </source>
</evidence>
<gene>
    <name evidence="3 5" type="primary">rpsP</name>
    <name evidence="5" type="ORF">COX39_01455</name>
</gene>
<dbReference type="InterPro" id="IPR000307">
    <property type="entry name" value="Ribosomal_bS16"/>
</dbReference>
<dbReference type="InterPro" id="IPR020592">
    <property type="entry name" value="Ribosomal_bS16_CS"/>
</dbReference>
<dbReference type="NCBIfam" id="TIGR00002">
    <property type="entry name" value="S16"/>
    <property type="match status" value="1"/>
</dbReference>
<reference evidence="5 6" key="1">
    <citation type="submission" date="2017-09" db="EMBL/GenBank/DDBJ databases">
        <title>Depth-based differentiation of microbial function through sediment-hosted aquifers and enrichment of novel symbionts in the deep terrestrial subsurface.</title>
        <authorList>
            <person name="Probst A.J."/>
            <person name="Ladd B."/>
            <person name="Jarett J.K."/>
            <person name="Geller-Mcgrath D.E."/>
            <person name="Sieber C.M."/>
            <person name="Emerson J.B."/>
            <person name="Anantharaman K."/>
            <person name="Thomas B.C."/>
            <person name="Malmstrom R."/>
            <person name="Stieglmeier M."/>
            <person name="Klingl A."/>
            <person name="Woyke T."/>
            <person name="Ryan C.M."/>
            <person name="Banfield J.F."/>
        </authorList>
    </citation>
    <scope>NUCLEOTIDE SEQUENCE [LARGE SCALE GENOMIC DNA]</scope>
    <source>
        <strain evidence="5">CG23_combo_of_CG06-09_8_20_14_all_40_13</strain>
    </source>
</reference>
<dbReference type="GO" id="GO:0006412">
    <property type="term" value="P:translation"/>
    <property type="evidence" value="ECO:0007669"/>
    <property type="project" value="UniProtKB-UniRule"/>
</dbReference>